<sequence>MAIITGRSIRVKTVALGDVVRLQQFPSHLRKPPSSCYSLDSSDSATAVPVVVPPVDGSKWTDISFMLQGEDTWGERLQDSLGKGSGGRSGGFAVDSNSIIGNESSARNAVEDHLQAFSSSEREMSNKWEAQHYERLAFARYKCATTRWLFSRYNGSAWRNRLTRPIEVKIPNRKGVSKTIKALNKPVASPKDKFQEAGDARGHLDSEGAEDGFSEEALQNGERWQMDDHLPGSAVAHADDKASTAKTETGKWSSSETRTQSWEDEMYGTGRSPPNALTSTEQGTNSTHGTASLQGQDATNSEDESAPTGSDLS</sequence>
<feature type="compositionally biased region" description="Basic and acidic residues" evidence="1">
    <location>
        <begin position="190"/>
        <end position="206"/>
    </location>
</feature>
<evidence type="ECO:0000256" key="1">
    <source>
        <dbReference type="SAM" id="MobiDB-lite"/>
    </source>
</evidence>
<dbReference type="Proteomes" id="UP000265515">
    <property type="component" value="Unassembled WGS sequence"/>
</dbReference>
<keyword evidence="3" id="KW-1185">Reference proteome</keyword>
<organism evidence="2 3">
    <name type="scientific">Chara braunii</name>
    <name type="common">Braun's stonewort</name>
    <dbReference type="NCBI Taxonomy" id="69332"/>
    <lineage>
        <taxon>Eukaryota</taxon>
        <taxon>Viridiplantae</taxon>
        <taxon>Streptophyta</taxon>
        <taxon>Charophyceae</taxon>
        <taxon>Charales</taxon>
        <taxon>Characeae</taxon>
        <taxon>Chara</taxon>
    </lineage>
</organism>
<comment type="caution">
    <text evidence="2">The sequence shown here is derived from an EMBL/GenBank/DDBJ whole genome shotgun (WGS) entry which is preliminary data.</text>
</comment>
<dbReference type="Gramene" id="GBG88632">
    <property type="protein sequence ID" value="GBG88632"/>
    <property type="gene ID" value="CBR_g48163"/>
</dbReference>
<feature type="region of interest" description="Disordered" evidence="1">
    <location>
        <begin position="236"/>
        <end position="313"/>
    </location>
</feature>
<dbReference type="AlphaFoldDB" id="A0A388M2B8"/>
<gene>
    <name evidence="2" type="ORF">CBR_g48163</name>
</gene>
<feature type="compositionally biased region" description="Polar residues" evidence="1">
    <location>
        <begin position="275"/>
        <end position="299"/>
    </location>
</feature>
<reference evidence="2 3" key="1">
    <citation type="journal article" date="2018" name="Cell">
        <title>The Chara Genome: Secondary Complexity and Implications for Plant Terrestrialization.</title>
        <authorList>
            <person name="Nishiyama T."/>
            <person name="Sakayama H."/>
            <person name="Vries J.D."/>
            <person name="Buschmann H."/>
            <person name="Saint-Marcoux D."/>
            <person name="Ullrich K.K."/>
            <person name="Haas F.B."/>
            <person name="Vanderstraeten L."/>
            <person name="Becker D."/>
            <person name="Lang D."/>
            <person name="Vosolsobe S."/>
            <person name="Rombauts S."/>
            <person name="Wilhelmsson P.K.I."/>
            <person name="Janitza P."/>
            <person name="Kern R."/>
            <person name="Heyl A."/>
            <person name="Rumpler F."/>
            <person name="Villalobos L.I.A.C."/>
            <person name="Clay J.M."/>
            <person name="Skokan R."/>
            <person name="Toyoda A."/>
            <person name="Suzuki Y."/>
            <person name="Kagoshima H."/>
            <person name="Schijlen E."/>
            <person name="Tajeshwar N."/>
            <person name="Catarino B."/>
            <person name="Hetherington A.J."/>
            <person name="Saltykova A."/>
            <person name="Bonnot C."/>
            <person name="Breuninger H."/>
            <person name="Symeonidi A."/>
            <person name="Radhakrishnan G.V."/>
            <person name="Van Nieuwerburgh F."/>
            <person name="Deforce D."/>
            <person name="Chang C."/>
            <person name="Karol K.G."/>
            <person name="Hedrich R."/>
            <person name="Ulvskov P."/>
            <person name="Glockner G."/>
            <person name="Delwiche C.F."/>
            <person name="Petrasek J."/>
            <person name="Van de Peer Y."/>
            <person name="Friml J."/>
            <person name="Beilby M."/>
            <person name="Dolan L."/>
            <person name="Kohara Y."/>
            <person name="Sugano S."/>
            <person name="Fujiyama A."/>
            <person name="Delaux P.-M."/>
            <person name="Quint M."/>
            <person name="TheiBen G."/>
            <person name="Hagemann M."/>
            <person name="Harholt J."/>
            <person name="Dunand C."/>
            <person name="Zachgo S."/>
            <person name="Langdale J."/>
            <person name="Maumus F."/>
            <person name="Straeten D.V.D."/>
            <person name="Gould S.B."/>
            <person name="Rensing S.A."/>
        </authorList>
    </citation>
    <scope>NUCLEOTIDE SEQUENCE [LARGE SCALE GENOMIC DNA]</scope>
    <source>
        <strain evidence="2 3">S276</strain>
    </source>
</reference>
<evidence type="ECO:0000313" key="2">
    <source>
        <dbReference type="EMBL" id="GBG88632.1"/>
    </source>
</evidence>
<dbReference type="EMBL" id="BFEA01000685">
    <property type="protein sequence ID" value="GBG88632.1"/>
    <property type="molecule type" value="Genomic_DNA"/>
</dbReference>
<feature type="region of interest" description="Disordered" evidence="1">
    <location>
        <begin position="186"/>
        <end position="213"/>
    </location>
</feature>
<accession>A0A388M2B8</accession>
<name>A0A388M2B8_CHABU</name>
<feature type="compositionally biased region" description="Polar residues" evidence="1">
    <location>
        <begin position="244"/>
        <end position="260"/>
    </location>
</feature>
<protein>
    <submittedName>
        <fullName evidence="2">Uncharacterized protein</fullName>
    </submittedName>
</protein>
<proteinExistence type="predicted"/>
<evidence type="ECO:0000313" key="3">
    <source>
        <dbReference type="Proteomes" id="UP000265515"/>
    </source>
</evidence>